<evidence type="ECO:0000313" key="2">
    <source>
        <dbReference type="EMBL" id="MPM17055.1"/>
    </source>
</evidence>
<dbReference type="EMBL" id="VSSQ01002723">
    <property type="protein sequence ID" value="MPM17055.1"/>
    <property type="molecule type" value="Genomic_DNA"/>
</dbReference>
<name>A0A644XLJ1_9ZZZZ</name>
<proteinExistence type="predicted"/>
<organism evidence="2">
    <name type="scientific">bioreactor metagenome</name>
    <dbReference type="NCBI Taxonomy" id="1076179"/>
    <lineage>
        <taxon>unclassified sequences</taxon>
        <taxon>metagenomes</taxon>
        <taxon>ecological metagenomes</taxon>
    </lineage>
</organism>
<reference evidence="2" key="1">
    <citation type="submission" date="2019-08" db="EMBL/GenBank/DDBJ databases">
        <authorList>
            <person name="Kucharzyk K."/>
            <person name="Murdoch R.W."/>
            <person name="Higgins S."/>
            <person name="Loffler F."/>
        </authorList>
    </citation>
    <scope>NUCLEOTIDE SEQUENCE</scope>
</reference>
<comment type="caution">
    <text evidence="2">The sequence shown here is derived from an EMBL/GenBank/DDBJ whole genome shotgun (WGS) entry which is preliminary data.</text>
</comment>
<accession>A0A644XLJ1</accession>
<sequence length="122" mass="13581">MATDRHCVSVRLTAEELAKIDRARGKIPRGTWCRKVLLGKPIPVIPEPNRRAYSETARWAAALSQIARDTNLGRIPELAEVRKVLKEFRFALLGTTPEEDESDSHSVVRCESSPSDPSGESK</sequence>
<protein>
    <submittedName>
        <fullName evidence="2">Uncharacterized protein</fullName>
    </submittedName>
</protein>
<feature type="region of interest" description="Disordered" evidence="1">
    <location>
        <begin position="96"/>
        <end position="122"/>
    </location>
</feature>
<gene>
    <name evidence="2" type="ORF">SDC9_63439</name>
</gene>
<feature type="compositionally biased region" description="Polar residues" evidence="1">
    <location>
        <begin position="112"/>
        <end position="122"/>
    </location>
</feature>
<dbReference type="AlphaFoldDB" id="A0A644XLJ1"/>
<evidence type="ECO:0000256" key="1">
    <source>
        <dbReference type="SAM" id="MobiDB-lite"/>
    </source>
</evidence>